<dbReference type="InterPro" id="IPR011493">
    <property type="entry name" value="GLUG"/>
</dbReference>
<dbReference type="Pfam" id="PF13360">
    <property type="entry name" value="PQQ_2"/>
    <property type="match status" value="2"/>
</dbReference>
<dbReference type="Gene3D" id="2.60.40.4070">
    <property type="match status" value="1"/>
</dbReference>
<feature type="region of interest" description="Disordered" evidence="1">
    <location>
        <begin position="1191"/>
        <end position="1289"/>
    </location>
</feature>
<dbReference type="InterPro" id="IPR018391">
    <property type="entry name" value="PQQ_b-propeller_rpt"/>
</dbReference>
<evidence type="ECO:0000256" key="1">
    <source>
        <dbReference type="SAM" id="MobiDB-lite"/>
    </source>
</evidence>
<evidence type="ECO:0000259" key="2">
    <source>
        <dbReference type="PROSITE" id="PS50853"/>
    </source>
</evidence>
<dbReference type="Gene3D" id="2.60.40.10">
    <property type="entry name" value="Immunoglobulins"/>
    <property type="match status" value="7"/>
</dbReference>
<reference evidence="3" key="1">
    <citation type="submission" date="2021-02" db="EMBL/GenBank/DDBJ databases">
        <title>Natronogracilivirga saccharolytica gen. nov. sp. nov. a new anaerobic, haloalkiliphilic carbohydrate-fermenting bacterium from soda lake and proposing of Cyclonatronumiaceae fam. nov. in the phylum Balneolaeota.</title>
        <authorList>
            <person name="Zhilina T.N."/>
            <person name="Sorokin D.Y."/>
            <person name="Zavarzina D.G."/>
            <person name="Toshchakov S.V."/>
            <person name="Kublanov I.V."/>
        </authorList>
    </citation>
    <scope>NUCLEOTIDE SEQUENCE</scope>
    <source>
        <strain evidence="3">Z-1702</strain>
    </source>
</reference>
<evidence type="ECO:0000313" key="3">
    <source>
        <dbReference type="EMBL" id="MBP3193837.1"/>
    </source>
</evidence>
<dbReference type="InterPro" id="IPR026444">
    <property type="entry name" value="Secre_tail"/>
</dbReference>
<dbReference type="PANTHER" id="PTHR34512:SF30">
    <property type="entry name" value="OUTER MEMBRANE PROTEIN ASSEMBLY FACTOR BAMB"/>
    <property type="match status" value="1"/>
</dbReference>
<dbReference type="InterPro" id="IPR011047">
    <property type="entry name" value="Quinoprotein_ADH-like_sf"/>
</dbReference>
<feature type="compositionally biased region" description="Polar residues" evidence="1">
    <location>
        <begin position="1255"/>
        <end position="1268"/>
    </location>
</feature>
<dbReference type="Pfam" id="PF18962">
    <property type="entry name" value="Por_Secre_tail"/>
    <property type="match status" value="1"/>
</dbReference>
<dbReference type="InterPro" id="IPR036116">
    <property type="entry name" value="FN3_sf"/>
</dbReference>
<keyword evidence="4" id="KW-1185">Reference proteome</keyword>
<dbReference type="EMBL" id="JAFIDN010000015">
    <property type="protein sequence ID" value="MBP3193837.1"/>
    <property type="molecule type" value="Genomic_DNA"/>
</dbReference>
<feature type="domain" description="Fibronectin type-III" evidence="2">
    <location>
        <begin position="160"/>
        <end position="255"/>
    </location>
</feature>
<sequence length="1378" mass="148218">MGYNFATITDSYAKGEVTGGQSVGGFVGENDNGNITYSYSKANVKGNNEVGGFLGKNRNYGEVTNSFSTGIPSGNEDLGGFAGLNAASIESSYWDTEASGALSGIGRGPTVGVKGLITDQIKDISAYYSMPAFDFEETWHLTEDYPALQWQDDVEPLTLPPRKVTLAAPDSAGTGLTRVPQLTWNPDDRAETYRIQLSDGPDFETLHLDETTSATEWTVSDSLDFEATWHWRVRAVNESAEGEWSDSWSFTTVVEPGMVALEDPANSAGHVNARPAFSWAGADGADYYDFQLSADSSFSTLEAELTDLAETSVRLADTLNPLSSYYWRVRSGNIGGKSDWSEPWSFTTIDLPDEPVLVSPADSSLQLDPPVSFEWSAADRAEAYRIRIYANESEPENLVVDSLLSDTTFAYSNLSHTNIYLWEVAGQNSAGEGPSSQSSLFTIRVQTPLLTSPEPDQQNVPRYPQLVWEPVEEATTYLVQLSQDSLFEETIVQYDVSENNTVEPGPLKWRSTYYWRAYAVAGEDTSHASPASSFTVGGPVFTFEPEQLGFGTVRTGNSAERSISIENSGTDSLFLADIALPDERLQIMLPDSIDPDTQPEGHHNGLPAGESLEAVVTLDGSSPGHIDGYMVFSDGLGTRDSLRITGFVGIGELAFDTDTLSFASTRVGEMTREAVTLTNTGNDTLSVQSVTVSDGTYGSSLRSFTLAPDEAIVDSITFAPTMDPASTGHVIYRGADDHRDTLHIKSNTVPVIDHPEDRSLTTGRRELTTEVPLSAGESLDPDGSQLSYQWQLLLGSNDGGDPELLSGEPDFTFDAPVGTNQVRLTVTDAAGASDSADFRVDVRTFVREMDEAVEAGITAYGDSADYNLFIADVSYTPGDGSRIFEVDGQLQNRFNLTVPQAIRTAASVSADSSVFITNGPNLNGFDNRGVELWSTKGLGGAATVTPTIDTRNRTIYVGVTNNNLFAYDYQTGENRWTYRVDAPISASAVITRDQKLIFPTEAGTLYGFDLEAIGDADDAGPAWERNFEDGVVHAPAIDSEDNIIVGTQEGNLMKISFGSAGNMALLWDESVCERVTTSPVIDGAGDIYFGCDDGQLYKVDGQNGSVAWSYPSGGTIAATPAISDYGRIYFGNDEGLLTALTLDGEKAWAFHGDGGIQADVLHISGTTYIGTMDGFVYGFYDEGGRGGQVAAKASATSGRNKSGDTAEAGGNAAARDTSDAGDTTAAGDISEARDSSAAGDKSESGDTAEVAVQASAPQWGTYMGNNRRTGWASDQDDPTATEAESDRRDIPSEFKLSQNYPNPFNPVTQIEYELPSEAHVRLEVYNMLGQRVQVLVDEQQSPGAHTAEFDGTALASGVYLYRIVADGFVKTRKMTMVK</sequence>
<dbReference type="SUPFAM" id="SSF49265">
    <property type="entry name" value="Fibronectin type III"/>
    <property type="match status" value="2"/>
</dbReference>
<dbReference type="SMART" id="SM00564">
    <property type="entry name" value="PQQ"/>
    <property type="match status" value="3"/>
</dbReference>
<dbReference type="Proteomes" id="UP000673975">
    <property type="component" value="Unassembled WGS sequence"/>
</dbReference>
<evidence type="ECO:0000313" key="4">
    <source>
        <dbReference type="Proteomes" id="UP000673975"/>
    </source>
</evidence>
<dbReference type="InterPro" id="IPR015943">
    <property type="entry name" value="WD40/YVTN_repeat-like_dom_sf"/>
</dbReference>
<dbReference type="PROSITE" id="PS50853">
    <property type="entry name" value="FN3"/>
    <property type="match status" value="2"/>
</dbReference>
<dbReference type="InterPro" id="IPR002372">
    <property type="entry name" value="PQQ_rpt_dom"/>
</dbReference>
<protein>
    <submittedName>
        <fullName evidence="3">PQQ-binding-like beta-propeller repeat protein</fullName>
    </submittedName>
</protein>
<dbReference type="Pfam" id="PF07581">
    <property type="entry name" value="Glug"/>
    <property type="match status" value="1"/>
</dbReference>
<dbReference type="Gene3D" id="2.160.20.110">
    <property type="match status" value="1"/>
</dbReference>
<name>A0A8J7RM06_9BACT</name>
<dbReference type="Gene3D" id="2.130.10.10">
    <property type="entry name" value="YVTN repeat-like/Quinoprotein amine dehydrogenase"/>
    <property type="match status" value="2"/>
</dbReference>
<gene>
    <name evidence="3" type="ORF">NATSA_14260</name>
</gene>
<dbReference type="PANTHER" id="PTHR34512">
    <property type="entry name" value="CELL SURFACE PROTEIN"/>
    <property type="match status" value="1"/>
</dbReference>
<dbReference type="SUPFAM" id="SSF50998">
    <property type="entry name" value="Quinoprotein alcohol dehydrogenase-like"/>
    <property type="match status" value="2"/>
</dbReference>
<proteinExistence type="predicted"/>
<feature type="domain" description="Fibronectin type-III" evidence="2">
    <location>
        <begin position="351"/>
        <end position="446"/>
    </location>
</feature>
<dbReference type="InterPro" id="IPR003961">
    <property type="entry name" value="FN3_dom"/>
</dbReference>
<dbReference type="InterPro" id="IPR013783">
    <property type="entry name" value="Ig-like_fold"/>
</dbReference>
<accession>A0A8J7RM06</accession>
<dbReference type="NCBIfam" id="TIGR04183">
    <property type="entry name" value="Por_Secre_tail"/>
    <property type="match status" value="1"/>
</dbReference>
<comment type="caution">
    <text evidence="3">The sequence shown here is derived from an EMBL/GenBank/DDBJ whole genome shotgun (WGS) entry which is preliminary data.</text>
</comment>
<dbReference type="NCBIfam" id="NF012200">
    <property type="entry name" value="choice_anch_D"/>
    <property type="match status" value="1"/>
</dbReference>
<organism evidence="3 4">
    <name type="scientific">Natronogracilivirga saccharolytica</name>
    <dbReference type="NCBI Taxonomy" id="2812953"/>
    <lineage>
        <taxon>Bacteria</taxon>
        <taxon>Pseudomonadati</taxon>
        <taxon>Balneolota</taxon>
        <taxon>Balneolia</taxon>
        <taxon>Balneolales</taxon>
        <taxon>Cyclonatronaceae</taxon>
        <taxon>Natronogracilivirga</taxon>
    </lineage>
</organism>
<feature type="compositionally biased region" description="Basic and acidic residues" evidence="1">
    <location>
        <begin position="1230"/>
        <end position="1244"/>
    </location>
</feature>